<keyword evidence="5" id="KW-0418">Kinase</keyword>
<dbReference type="InterPro" id="IPR004358">
    <property type="entry name" value="Sig_transdc_His_kin-like_C"/>
</dbReference>
<protein>
    <recommendedName>
        <fullName evidence="2">histidine kinase</fullName>
        <ecNumber evidence="2">2.7.13.3</ecNumber>
    </recommendedName>
</protein>
<dbReference type="InterPro" id="IPR000014">
    <property type="entry name" value="PAS"/>
</dbReference>
<dbReference type="Gene3D" id="3.30.450.20">
    <property type="entry name" value="PAS domain"/>
    <property type="match status" value="2"/>
</dbReference>
<dbReference type="InterPro" id="IPR003661">
    <property type="entry name" value="HisK_dim/P_dom"/>
</dbReference>
<comment type="caution">
    <text evidence="11">The sequence shown here is derived from an EMBL/GenBank/DDBJ whole genome shotgun (WGS) entry which is preliminary data.</text>
</comment>
<feature type="domain" description="Response regulatory" evidence="8">
    <location>
        <begin position="630"/>
        <end position="746"/>
    </location>
</feature>
<gene>
    <name evidence="11" type="ORF">P9H32_16745</name>
</gene>
<dbReference type="InterPro" id="IPR013656">
    <property type="entry name" value="PAS_4"/>
</dbReference>
<dbReference type="SUPFAM" id="SSF47384">
    <property type="entry name" value="Homodimeric domain of signal transducing histidine kinase"/>
    <property type="match status" value="1"/>
</dbReference>
<dbReference type="InterPro" id="IPR003594">
    <property type="entry name" value="HATPase_dom"/>
</dbReference>
<feature type="domain" description="PAS" evidence="9">
    <location>
        <begin position="124"/>
        <end position="170"/>
    </location>
</feature>
<dbReference type="SUPFAM" id="SSF52172">
    <property type="entry name" value="CheY-like"/>
    <property type="match status" value="2"/>
</dbReference>
<dbReference type="EMBL" id="JARVCO010000012">
    <property type="protein sequence ID" value="MDZ8120281.1"/>
    <property type="molecule type" value="Genomic_DNA"/>
</dbReference>
<dbReference type="SMART" id="SM00086">
    <property type="entry name" value="PAC"/>
    <property type="match status" value="1"/>
</dbReference>
<dbReference type="InterPro" id="IPR011006">
    <property type="entry name" value="CheY-like_superfamily"/>
</dbReference>
<dbReference type="Pfam" id="PF00512">
    <property type="entry name" value="HisKA"/>
    <property type="match status" value="1"/>
</dbReference>
<evidence type="ECO:0000313" key="12">
    <source>
        <dbReference type="Proteomes" id="UP001290861"/>
    </source>
</evidence>
<evidence type="ECO:0000256" key="1">
    <source>
        <dbReference type="ARBA" id="ARBA00000085"/>
    </source>
</evidence>
<organism evidence="11 12">
    <name type="scientific">Pontiella agarivorans</name>
    <dbReference type="NCBI Taxonomy" id="3038953"/>
    <lineage>
        <taxon>Bacteria</taxon>
        <taxon>Pseudomonadati</taxon>
        <taxon>Kiritimatiellota</taxon>
        <taxon>Kiritimatiellia</taxon>
        <taxon>Kiritimatiellales</taxon>
        <taxon>Pontiellaceae</taxon>
        <taxon>Pontiella</taxon>
    </lineage>
</organism>
<feature type="domain" description="Histidine kinase" evidence="7">
    <location>
        <begin position="384"/>
        <end position="610"/>
    </location>
</feature>
<dbReference type="PROSITE" id="PS50113">
    <property type="entry name" value="PAC"/>
    <property type="match status" value="2"/>
</dbReference>
<reference evidence="11 12" key="1">
    <citation type="journal article" date="2024" name="Appl. Environ. Microbiol.">
        <title>Pontiella agarivorans sp. nov., a novel marine anaerobic bacterium capable of degrading macroalgal polysaccharides and fixing nitrogen.</title>
        <authorList>
            <person name="Liu N."/>
            <person name="Kivenson V."/>
            <person name="Peng X."/>
            <person name="Cui Z."/>
            <person name="Lankiewicz T.S."/>
            <person name="Gosselin K.M."/>
            <person name="English C.J."/>
            <person name="Blair E.M."/>
            <person name="O'Malley M.A."/>
            <person name="Valentine D.L."/>
        </authorList>
    </citation>
    <scope>NUCLEOTIDE SEQUENCE [LARGE SCALE GENOMIC DNA]</scope>
    <source>
        <strain evidence="11 12">NLcol2</strain>
    </source>
</reference>
<feature type="domain" description="PAC" evidence="10">
    <location>
        <begin position="319"/>
        <end position="371"/>
    </location>
</feature>
<evidence type="ECO:0000313" key="11">
    <source>
        <dbReference type="EMBL" id="MDZ8120281.1"/>
    </source>
</evidence>
<comment type="catalytic activity">
    <reaction evidence="1">
        <text>ATP + protein L-histidine = ADP + protein N-phospho-L-histidine.</text>
        <dbReference type="EC" id="2.7.13.3"/>
    </reaction>
</comment>
<evidence type="ECO:0000256" key="6">
    <source>
        <dbReference type="PROSITE-ProRule" id="PRU00169"/>
    </source>
</evidence>
<dbReference type="Pfam" id="PF02518">
    <property type="entry name" value="HATPase_c"/>
    <property type="match status" value="1"/>
</dbReference>
<evidence type="ECO:0000259" key="9">
    <source>
        <dbReference type="PROSITE" id="PS50112"/>
    </source>
</evidence>
<dbReference type="RefSeq" id="WP_322610055.1">
    <property type="nucleotide sequence ID" value="NZ_JARVCO010000012.1"/>
</dbReference>
<dbReference type="InterPro" id="IPR035965">
    <property type="entry name" value="PAS-like_dom_sf"/>
</dbReference>
<dbReference type="CDD" id="cd00082">
    <property type="entry name" value="HisKA"/>
    <property type="match status" value="1"/>
</dbReference>
<evidence type="ECO:0000259" key="7">
    <source>
        <dbReference type="PROSITE" id="PS50109"/>
    </source>
</evidence>
<dbReference type="PROSITE" id="PS50110">
    <property type="entry name" value="RESPONSE_REGULATORY"/>
    <property type="match status" value="2"/>
</dbReference>
<sequence length="750" mass="82744">MKILIAEDNAFSRTLLKKTLTKAGYDVVAAENGDVAWEILQQDEPPKLALLDWMMPGLSGIELCRKMRQVETPIPVYMILLTAKSDKEDVLEGFAAGADDFIKKPFDSGELLARIQVGRRLVEQQALMYCLIDSIPDPIYVKDSRGLYLGCNSAYARFVGAEVEGIYGRTSSEILPGNVSKSSHMEDLRVLAKGTAAESEGWVSNADGEDVYHETMKIPYLDSAAGSTGMISISRDLTKRIQMEQEMRRLAVAVEQSSESIIITDVSGNIQYVNAAFENTSGYTHNEVLGRKTDFLNSGKQGTQFFEELWETISRGDPWSGEFINQKKDGSFYVEESVIYPIRGDGNEMINYVAISRDITEEREIEKHMRQQQKMNAIGALAGGVSHDFNNILTAILGYVALCMNTVDEESKVYSYLKEIVKAGDRATKLVRQILTFSRQEEQEFQSLELQSVVEDSLNMVQTTMKKNITVEQDIDPACGAVLGDATQIQQVLINLCTNAAHALGRTDQGTLSVSLQEVDVAEGHKDEMLVDLDPGKYACITVSDSGCGMPPDIVEHIFEPYFTTKKKGEGTGFGLSIVHGIVRKHRGQISVVSDEGVGTTFTIYLPLLGEAVLSEKDPVDLSVPSGAGRILFVDDDKAILSMGSEMLKSFGYEVVSAPNGLRALETFKLRPQAFDVVVTDYSMPEINGHDLIEQILKVRSDIPAILCSGYMEKVEGEDLRSLGHAAYVAKPLDWKELGRTIQKYIGGNE</sequence>
<dbReference type="Pfam" id="PF00072">
    <property type="entry name" value="Response_reg"/>
    <property type="match status" value="2"/>
</dbReference>
<feature type="domain" description="PAS" evidence="9">
    <location>
        <begin position="246"/>
        <end position="291"/>
    </location>
</feature>
<feature type="domain" description="Response regulatory" evidence="8">
    <location>
        <begin position="2"/>
        <end position="119"/>
    </location>
</feature>
<dbReference type="InterPro" id="IPR001610">
    <property type="entry name" value="PAC"/>
</dbReference>
<dbReference type="Gene3D" id="1.10.287.130">
    <property type="match status" value="1"/>
</dbReference>
<dbReference type="SMART" id="SM00448">
    <property type="entry name" value="REC"/>
    <property type="match status" value="2"/>
</dbReference>
<dbReference type="Pfam" id="PF08448">
    <property type="entry name" value="PAS_4"/>
    <property type="match status" value="1"/>
</dbReference>
<feature type="domain" description="PAC" evidence="10">
    <location>
        <begin position="197"/>
        <end position="249"/>
    </location>
</feature>
<dbReference type="Proteomes" id="UP001290861">
    <property type="component" value="Unassembled WGS sequence"/>
</dbReference>
<dbReference type="PROSITE" id="PS50112">
    <property type="entry name" value="PAS"/>
    <property type="match status" value="2"/>
</dbReference>
<evidence type="ECO:0000256" key="2">
    <source>
        <dbReference type="ARBA" id="ARBA00012438"/>
    </source>
</evidence>
<dbReference type="InterPro" id="IPR001789">
    <property type="entry name" value="Sig_transdc_resp-reg_receiver"/>
</dbReference>
<dbReference type="SUPFAM" id="SSF55785">
    <property type="entry name" value="PYP-like sensor domain (PAS domain)"/>
    <property type="match status" value="2"/>
</dbReference>
<dbReference type="NCBIfam" id="TIGR00229">
    <property type="entry name" value="sensory_box"/>
    <property type="match status" value="2"/>
</dbReference>
<keyword evidence="12" id="KW-1185">Reference proteome</keyword>
<dbReference type="EC" id="2.7.13.3" evidence="2"/>
<evidence type="ECO:0000256" key="3">
    <source>
        <dbReference type="ARBA" id="ARBA00022553"/>
    </source>
</evidence>
<proteinExistence type="predicted"/>
<dbReference type="PANTHER" id="PTHR43047">
    <property type="entry name" value="TWO-COMPONENT HISTIDINE PROTEIN KINASE"/>
    <property type="match status" value="1"/>
</dbReference>
<dbReference type="InterPro" id="IPR000700">
    <property type="entry name" value="PAS-assoc_C"/>
</dbReference>
<dbReference type="InterPro" id="IPR036097">
    <property type="entry name" value="HisK_dim/P_sf"/>
</dbReference>
<evidence type="ECO:0000259" key="10">
    <source>
        <dbReference type="PROSITE" id="PS50113"/>
    </source>
</evidence>
<feature type="modified residue" description="4-aspartylphosphate" evidence="6">
    <location>
        <position position="681"/>
    </location>
</feature>
<dbReference type="Gene3D" id="3.40.50.2300">
    <property type="match status" value="2"/>
</dbReference>
<dbReference type="PROSITE" id="PS50109">
    <property type="entry name" value="HIS_KIN"/>
    <property type="match status" value="1"/>
</dbReference>
<accession>A0ABU5N200</accession>
<dbReference type="InterPro" id="IPR036890">
    <property type="entry name" value="HATPase_C_sf"/>
</dbReference>
<keyword evidence="3 6" id="KW-0597">Phosphoprotein</keyword>
<dbReference type="InterPro" id="IPR005467">
    <property type="entry name" value="His_kinase_dom"/>
</dbReference>
<name>A0ABU5N200_9BACT</name>
<dbReference type="SMART" id="SM00091">
    <property type="entry name" value="PAS"/>
    <property type="match status" value="2"/>
</dbReference>
<evidence type="ECO:0000256" key="5">
    <source>
        <dbReference type="ARBA" id="ARBA00022777"/>
    </source>
</evidence>
<feature type="modified residue" description="4-aspartylphosphate" evidence="6">
    <location>
        <position position="52"/>
    </location>
</feature>
<keyword evidence="4" id="KW-0808">Transferase</keyword>
<dbReference type="Gene3D" id="3.30.565.10">
    <property type="entry name" value="Histidine kinase-like ATPase, C-terminal domain"/>
    <property type="match status" value="1"/>
</dbReference>
<dbReference type="SMART" id="SM00387">
    <property type="entry name" value="HATPase_c"/>
    <property type="match status" value="1"/>
</dbReference>
<dbReference type="PANTHER" id="PTHR43047:SF72">
    <property type="entry name" value="OSMOSENSING HISTIDINE PROTEIN KINASE SLN1"/>
    <property type="match status" value="1"/>
</dbReference>
<dbReference type="PRINTS" id="PR00344">
    <property type="entry name" value="BCTRLSENSOR"/>
</dbReference>
<dbReference type="Pfam" id="PF13426">
    <property type="entry name" value="PAS_9"/>
    <property type="match status" value="1"/>
</dbReference>
<dbReference type="SUPFAM" id="SSF55874">
    <property type="entry name" value="ATPase domain of HSP90 chaperone/DNA topoisomerase II/histidine kinase"/>
    <property type="match status" value="1"/>
</dbReference>
<dbReference type="CDD" id="cd00130">
    <property type="entry name" value="PAS"/>
    <property type="match status" value="1"/>
</dbReference>
<evidence type="ECO:0000259" key="8">
    <source>
        <dbReference type="PROSITE" id="PS50110"/>
    </source>
</evidence>
<evidence type="ECO:0000256" key="4">
    <source>
        <dbReference type="ARBA" id="ARBA00022679"/>
    </source>
</evidence>
<dbReference type="SMART" id="SM00388">
    <property type="entry name" value="HisKA"/>
    <property type="match status" value="1"/>
</dbReference>